<dbReference type="AlphaFoldDB" id="A0A158EMS5"/>
<dbReference type="Proteomes" id="UP000054893">
    <property type="component" value="Unassembled WGS sequence"/>
</dbReference>
<dbReference type="RefSeq" id="WP_060816612.1">
    <property type="nucleotide sequence ID" value="NZ_FCOC02000001.1"/>
</dbReference>
<dbReference type="InterPro" id="IPR003778">
    <property type="entry name" value="CT_A_B"/>
</dbReference>
<reference evidence="5 6" key="1">
    <citation type="submission" date="2016-01" db="EMBL/GenBank/DDBJ databases">
        <authorList>
            <person name="Oliw E.H."/>
        </authorList>
    </citation>
    <scope>NUCLEOTIDE SEQUENCE [LARGE SCALE GENOMIC DNA]</scope>
    <source>
        <strain evidence="5">LMG 22029</strain>
    </source>
</reference>
<evidence type="ECO:0000256" key="3">
    <source>
        <dbReference type="ARBA" id="ARBA00022840"/>
    </source>
</evidence>
<feature type="domain" description="Carboxyltransferase" evidence="4">
    <location>
        <begin position="24"/>
        <end position="321"/>
    </location>
</feature>
<dbReference type="Pfam" id="PF02626">
    <property type="entry name" value="CT_A_B"/>
    <property type="match status" value="1"/>
</dbReference>
<organism evidence="5 6">
    <name type="scientific">Caballeronia sordidicola</name>
    <name type="common">Burkholderia sordidicola</name>
    <dbReference type="NCBI Taxonomy" id="196367"/>
    <lineage>
        <taxon>Bacteria</taxon>
        <taxon>Pseudomonadati</taxon>
        <taxon>Pseudomonadota</taxon>
        <taxon>Betaproteobacteria</taxon>
        <taxon>Burkholderiales</taxon>
        <taxon>Burkholderiaceae</taxon>
        <taxon>Caballeronia</taxon>
    </lineage>
</organism>
<dbReference type="NCBIfam" id="TIGR00724">
    <property type="entry name" value="urea_amlyse_rel"/>
    <property type="match status" value="1"/>
</dbReference>
<keyword evidence="5" id="KW-0456">Lyase</keyword>
<protein>
    <submittedName>
        <fullName evidence="5">Urea amidolyase</fullName>
    </submittedName>
</protein>
<dbReference type="PANTHER" id="PTHR43309:SF3">
    <property type="entry name" value="5-OXOPROLINASE SUBUNIT C"/>
    <property type="match status" value="1"/>
</dbReference>
<gene>
    <name evidence="5" type="ORF">AWB64_00013</name>
</gene>
<dbReference type="Gene3D" id="2.40.100.10">
    <property type="entry name" value="Cyclophilin-like"/>
    <property type="match status" value="1"/>
</dbReference>
<keyword evidence="3" id="KW-0067">ATP-binding</keyword>
<dbReference type="GO" id="GO:0016829">
    <property type="term" value="F:lyase activity"/>
    <property type="evidence" value="ECO:0007669"/>
    <property type="project" value="UniProtKB-KW"/>
</dbReference>
<evidence type="ECO:0000256" key="1">
    <source>
        <dbReference type="ARBA" id="ARBA00022741"/>
    </source>
</evidence>
<evidence type="ECO:0000313" key="6">
    <source>
        <dbReference type="Proteomes" id="UP000054893"/>
    </source>
</evidence>
<dbReference type="SUPFAM" id="SSF50891">
    <property type="entry name" value="Cyclophilin-like"/>
    <property type="match status" value="1"/>
</dbReference>
<keyword evidence="2" id="KW-0378">Hydrolase</keyword>
<dbReference type="GO" id="GO:0016787">
    <property type="term" value="F:hydrolase activity"/>
    <property type="evidence" value="ECO:0007669"/>
    <property type="project" value="UniProtKB-KW"/>
</dbReference>
<dbReference type="OrthoDB" id="9768696at2"/>
<dbReference type="InterPro" id="IPR029000">
    <property type="entry name" value="Cyclophilin-like_dom_sf"/>
</dbReference>
<dbReference type="PANTHER" id="PTHR43309">
    <property type="entry name" value="5-OXOPROLINASE SUBUNIT C"/>
    <property type="match status" value="1"/>
</dbReference>
<evidence type="ECO:0000256" key="2">
    <source>
        <dbReference type="ARBA" id="ARBA00022801"/>
    </source>
</evidence>
<keyword evidence="1" id="KW-0547">Nucleotide-binding</keyword>
<accession>A0A158EMS5</accession>
<dbReference type="GO" id="GO:0005524">
    <property type="term" value="F:ATP binding"/>
    <property type="evidence" value="ECO:0007669"/>
    <property type="project" value="UniProtKB-KW"/>
</dbReference>
<proteinExistence type="predicted"/>
<evidence type="ECO:0000313" key="5">
    <source>
        <dbReference type="EMBL" id="SAL08884.1"/>
    </source>
</evidence>
<name>A0A158EMS5_CABSO</name>
<dbReference type="InterPro" id="IPR052708">
    <property type="entry name" value="PxpC"/>
</dbReference>
<evidence type="ECO:0000259" key="4">
    <source>
        <dbReference type="SMART" id="SM00797"/>
    </source>
</evidence>
<dbReference type="SMART" id="SM00797">
    <property type="entry name" value="AHS2"/>
    <property type="match status" value="1"/>
</dbReference>
<sequence length="334" mass="36157">MLDIVKPGLETTVQELPGRIGHWEQGFPPSGPADAWSFRLANLLVGNDRDTAALEWQFVGPTVRFHRDGAIALTGADMAAKLDDAPVPMWETLNVKAGQVLTCGAARTGARGYIAVSGGIATEPVLGSRATFHMAAIGGMGNGALKKDDRVPLGEPSAQFKRFRVAESARPPIDTALRTSAASKRVAAMLGPNDAWLDPHAIDMFFESEWTVQARSNRTGLRLTGPEFTFSERAYSKRPEHGQEPSNILDHGYPVGGISVAGQTAIVLIHDAPSAGGFIIPFTVPRCDLWRLGQARPNENLRFRRVTMDEANARRRRIDALCTAEALIEPTTRA</sequence>
<dbReference type="EMBL" id="FCOC02000001">
    <property type="protein sequence ID" value="SAL08884.1"/>
    <property type="molecule type" value="Genomic_DNA"/>
</dbReference>